<evidence type="ECO:0000313" key="1">
    <source>
        <dbReference type="EMBL" id="TSK22707.1"/>
    </source>
</evidence>
<name>A0A556TMW5_BAGYA</name>
<proteinExistence type="predicted"/>
<dbReference type="Proteomes" id="UP000319801">
    <property type="component" value="Unassembled WGS sequence"/>
</dbReference>
<reference evidence="1 2" key="1">
    <citation type="journal article" date="2019" name="Genome Biol. Evol.">
        <title>Whole-Genome Sequencing of the Giant Devil Catfish, Bagarius yarrelli.</title>
        <authorList>
            <person name="Jiang W."/>
            <person name="Lv Y."/>
            <person name="Cheng L."/>
            <person name="Yang K."/>
            <person name="Chao B."/>
            <person name="Wang X."/>
            <person name="Li Y."/>
            <person name="Pan X."/>
            <person name="You X."/>
            <person name="Zhang Y."/>
            <person name="Yang J."/>
            <person name="Li J."/>
            <person name="Zhang X."/>
            <person name="Liu S."/>
            <person name="Sun C."/>
            <person name="Yang J."/>
            <person name="Shi Q."/>
        </authorList>
    </citation>
    <scope>NUCLEOTIDE SEQUENCE [LARGE SCALE GENOMIC DNA]</scope>
    <source>
        <strain evidence="1">JWS20170419001</strain>
        <tissue evidence="1">Muscle</tissue>
    </source>
</reference>
<dbReference type="AlphaFoldDB" id="A0A556TMW5"/>
<gene>
    <name evidence="1" type="ORF">Baya_2065</name>
</gene>
<keyword evidence="2" id="KW-1185">Reference proteome</keyword>
<sequence length="138" mass="15336">MVLPYSTGLHRSVLGSGCREGALRTSAHTKHRHNRKCQTGVKVGPRPRKEIGDGVYDEWRTTDMFAIMHNLKFCPAGLTLWDYLLSMTCRKLSEEANEGTLDADTAQKEAIVNRYSREDTLGIRYSAVVAGASSGDEF</sequence>
<dbReference type="EMBL" id="VCAZ01000006">
    <property type="protein sequence ID" value="TSK22707.1"/>
    <property type="molecule type" value="Genomic_DNA"/>
</dbReference>
<evidence type="ECO:0000313" key="2">
    <source>
        <dbReference type="Proteomes" id="UP000319801"/>
    </source>
</evidence>
<organism evidence="1 2">
    <name type="scientific">Bagarius yarrelli</name>
    <name type="common">Goonch</name>
    <name type="synonym">Bagrus yarrelli</name>
    <dbReference type="NCBI Taxonomy" id="175774"/>
    <lineage>
        <taxon>Eukaryota</taxon>
        <taxon>Metazoa</taxon>
        <taxon>Chordata</taxon>
        <taxon>Craniata</taxon>
        <taxon>Vertebrata</taxon>
        <taxon>Euteleostomi</taxon>
        <taxon>Actinopterygii</taxon>
        <taxon>Neopterygii</taxon>
        <taxon>Teleostei</taxon>
        <taxon>Ostariophysi</taxon>
        <taxon>Siluriformes</taxon>
        <taxon>Sisoridae</taxon>
        <taxon>Sisorinae</taxon>
        <taxon>Bagarius</taxon>
    </lineage>
</organism>
<accession>A0A556TMW5</accession>
<protein>
    <submittedName>
        <fullName evidence="1">Uncharacterized protein</fullName>
    </submittedName>
</protein>
<comment type="caution">
    <text evidence="1">The sequence shown here is derived from an EMBL/GenBank/DDBJ whole genome shotgun (WGS) entry which is preliminary data.</text>
</comment>